<name>A0A6J5VKG1_PRUAR</name>
<gene>
    <name evidence="1" type="ORF">CURHAP_LOCUS48278</name>
</gene>
<proteinExistence type="predicted"/>
<protein>
    <submittedName>
        <fullName evidence="1">Uncharacterized protein</fullName>
    </submittedName>
</protein>
<evidence type="ECO:0000313" key="2">
    <source>
        <dbReference type="Proteomes" id="UP000507222"/>
    </source>
</evidence>
<dbReference type="AlphaFoldDB" id="A0A6J5VKG1"/>
<organism evidence="1 2">
    <name type="scientific">Prunus armeniaca</name>
    <name type="common">Apricot</name>
    <name type="synonym">Armeniaca vulgaris</name>
    <dbReference type="NCBI Taxonomy" id="36596"/>
    <lineage>
        <taxon>Eukaryota</taxon>
        <taxon>Viridiplantae</taxon>
        <taxon>Streptophyta</taxon>
        <taxon>Embryophyta</taxon>
        <taxon>Tracheophyta</taxon>
        <taxon>Spermatophyta</taxon>
        <taxon>Magnoliopsida</taxon>
        <taxon>eudicotyledons</taxon>
        <taxon>Gunneridae</taxon>
        <taxon>Pentapetalae</taxon>
        <taxon>rosids</taxon>
        <taxon>fabids</taxon>
        <taxon>Rosales</taxon>
        <taxon>Rosaceae</taxon>
        <taxon>Amygdaloideae</taxon>
        <taxon>Amygdaleae</taxon>
        <taxon>Prunus</taxon>
    </lineage>
</organism>
<accession>A0A6J5VKG1</accession>
<evidence type="ECO:0000313" key="1">
    <source>
        <dbReference type="EMBL" id="CAB4289476.1"/>
    </source>
</evidence>
<sequence>MSAPRLGPGVGGGCAHLLLIKTCRSASLSSTLTVRQGFIGIFERPPAVSSASGWLISSSFGLDPWAFGRLDLELELAVTRELSVPRQALAVSTHSAGGTWHSSFGKRDLEYLLLRQGDLAAGFRAFQFQQGGCKFARVLGKEFFRTGLWIFFRSPA</sequence>
<dbReference type="EMBL" id="CAEKDK010000008">
    <property type="protein sequence ID" value="CAB4289476.1"/>
    <property type="molecule type" value="Genomic_DNA"/>
</dbReference>
<reference evidence="1 2" key="1">
    <citation type="submission" date="2020-05" db="EMBL/GenBank/DDBJ databases">
        <authorList>
            <person name="Campoy J."/>
            <person name="Schneeberger K."/>
            <person name="Spophaly S."/>
        </authorList>
    </citation>
    <scope>NUCLEOTIDE SEQUENCE [LARGE SCALE GENOMIC DNA]</scope>
    <source>
        <strain evidence="1">PruArmRojPasFocal</strain>
    </source>
</reference>
<dbReference type="Proteomes" id="UP000507222">
    <property type="component" value="Unassembled WGS sequence"/>
</dbReference>